<dbReference type="Gene3D" id="3.40.1400.10">
    <property type="entry name" value="Sugar-phosphate isomerase, RpiB/LacA/LacB"/>
    <property type="match status" value="1"/>
</dbReference>
<evidence type="ECO:0000256" key="1">
    <source>
        <dbReference type="ARBA" id="ARBA00008754"/>
    </source>
</evidence>
<comment type="caution">
    <text evidence="3">The sequence shown here is derived from an EMBL/GenBank/DDBJ whole genome shotgun (WGS) entry which is preliminary data.</text>
</comment>
<dbReference type="STRING" id="1618659.UV11_C0004G0020"/>
<keyword evidence="3" id="KW-0413">Isomerase</keyword>
<reference evidence="3 4" key="1">
    <citation type="journal article" date="2015" name="Nature">
        <title>rRNA introns, odd ribosomes, and small enigmatic genomes across a large radiation of phyla.</title>
        <authorList>
            <person name="Brown C.T."/>
            <person name="Hug L.A."/>
            <person name="Thomas B.C."/>
            <person name="Sharon I."/>
            <person name="Castelle C.J."/>
            <person name="Singh A."/>
            <person name="Wilkins M.J."/>
            <person name="Williams K.H."/>
            <person name="Banfield J.F."/>
        </authorList>
    </citation>
    <scope>NUCLEOTIDE SEQUENCE [LARGE SCALE GENOMIC DNA]</scope>
</reference>
<dbReference type="NCBIfam" id="NF004051">
    <property type="entry name" value="PRK05571.1"/>
    <property type="match status" value="1"/>
</dbReference>
<dbReference type="EMBL" id="LCDF01000004">
    <property type="protein sequence ID" value="KKS48750.1"/>
    <property type="molecule type" value="Genomic_DNA"/>
</dbReference>
<protein>
    <submittedName>
        <fullName evidence="3">Ribose 5-phosphate isomerase rpib</fullName>
    </submittedName>
</protein>
<organism evidence="3 4">
    <name type="scientific">Candidatus Giovannonibacteria bacterium GW2011_GWF2_42_19</name>
    <dbReference type="NCBI Taxonomy" id="1618659"/>
    <lineage>
        <taxon>Bacteria</taxon>
        <taxon>Candidatus Giovannoniibacteriota</taxon>
    </lineage>
</organism>
<dbReference type="PANTHER" id="PTHR30345:SF0">
    <property type="entry name" value="DNA DAMAGE-REPAIR_TOLERATION PROTEIN DRT102"/>
    <property type="match status" value="1"/>
</dbReference>
<feature type="binding site" evidence="2">
    <location>
        <begin position="68"/>
        <end position="72"/>
    </location>
    <ligand>
        <name>D-ribulose 5-phosphate</name>
        <dbReference type="ChEBI" id="CHEBI:58121"/>
    </ligand>
</feature>
<dbReference type="PANTHER" id="PTHR30345">
    <property type="entry name" value="RIBOSE-5-PHOSPHATE ISOMERASE B"/>
    <property type="match status" value="1"/>
</dbReference>
<evidence type="ECO:0000313" key="3">
    <source>
        <dbReference type="EMBL" id="KKS48750.1"/>
    </source>
</evidence>
<sequence>MKIYIGADHAGYRLKEKLKEFLKEKNYTIEDKGAFELNPDDDYPDFVRPVTKAVASDPEASRGVVIGGSGQGEAVVANRQKGVRAVVFYGPHSPITNADINGRKSDDLFEIVKLARMHNNANILSIGARFVTEEEAGKAVEIFLATEFEGARHAARLEKIDN</sequence>
<dbReference type="PIRSF" id="PIRSF005384">
    <property type="entry name" value="RpiB_LacA_B"/>
    <property type="match status" value="1"/>
</dbReference>
<feature type="binding site" evidence="2">
    <location>
        <position position="119"/>
    </location>
    <ligand>
        <name>D-ribulose 5-phosphate</name>
        <dbReference type="ChEBI" id="CHEBI:58121"/>
    </ligand>
</feature>
<dbReference type="SUPFAM" id="SSF89623">
    <property type="entry name" value="Ribose/Galactose isomerase RpiB/AlsB"/>
    <property type="match status" value="2"/>
</dbReference>
<dbReference type="GO" id="GO:0005975">
    <property type="term" value="P:carbohydrate metabolic process"/>
    <property type="evidence" value="ECO:0007669"/>
    <property type="project" value="InterPro"/>
</dbReference>
<dbReference type="Proteomes" id="UP000034036">
    <property type="component" value="Unassembled WGS sequence"/>
</dbReference>
<feature type="binding site" evidence="2">
    <location>
        <position position="152"/>
    </location>
    <ligand>
        <name>D-ribulose 5-phosphate</name>
        <dbReference type="ChEBI" id="CHEBI:58121"/>
    </ligand>
</feature>
<name>A0A0G0ZJ52_9BACT</name>
<dbReference type="Pfam" id="PF02502">
    <property type="entry name" value="LacAB_rpiB"/>
    <property type="match status" value="2"/>
</dbReference>
<gene>
    <name evidence="3" type="ORF">UV11_C0004G0020</name>
</gene>
<accession>A0A0G0ZJ52</accession>
<comment type="similarity">
    <text evidence="1">Belongs to the LacAB/RpiB family.</text>
</comment>
<dbReference type="GO" id="GO:0016861">
    <property type="term" value="F:intramolecular oxidoreductase activity, interconverting aldoses and ketoses"/>
    <property type="evidence" value="ECO:0007669"/>
    <property type="project" value="UniProtKB-ARBA"/>
</dbReference>
<proteinExistence type="inferred from homology"/>
<feature type="binding site" evidence="2">
    <location>
        <position position="156"/>
    </location>
    <ligand>
        <name>D-ribulose 5-phosphate</name>
        <dbReference type="ChEBI" id="CHEBI:58121"/>
    </ligand>
</feature>
<dbReference type="InterPro" id="IPR036569">
    <property type="entry name" value="RpiB_LacA_LacB_sf"/>
</dbReference>
<dbReference type="InterPro" id="IPR003500">
    <property type="entry name" value="RpiB_LacA_LacB"/>
</dbReference>
<dbReference type="PATRIC" id="fig|1618659.3.peg.176"/>
<evidence type="ECO:0000313" key="4">
    <source>
        <dbReference type="Proteomes" id="UP000034036"/>
    </source>
</evidence>
<feature type="binding site" evidence="2">
    <location>
        <position position="129"/>
    </location>
    <ligand>
        <name>D-ribulose 5-phosphate</name>
        <dbReference type="ChEBI" id="CHEBI:58121"/>
    </ligand>
</feature>
<feature type="binding site" evidence="2">
    <location>
        <begin position="8"/>
        <end position="9"/>
    </location>
    <ligand>
        <name>D-ribulose 5-phosphate</name>
        <dbReference type="ChEBI" id="CHEBI:58121"/>
    </ligand>
</feature>
<evidence type="ECO:0000256" key="2">
    <source>
        <dbReference type="PIRSR" id="PIRSR005384-2"/>
    </source>
</evidence>
<dbReference type="AlphaFoldDB" id="A0A0G0ZJ52"/>